<comment type="similarity">
    <text evidence="2">Belongs to the RLP family.</text>
</comment>
<evidence type="ECO:0000256" key="11">
    <source>
        <dbReference type="SAM" id="SignalP"/>
    </source>
</evidence>
<evidence type="ECO:0000256" key="10">
    <source>
        <dbReference type="ARBA" id="ARBA00023180"/>
    </source>
</evidence>
<feature type="chain" id="PRO_5035824349" description="Leucine-rich repeat-containing N-terminal plant-type domain-containing protein" evidence="11">
    <location>
        <begin position="31"/>
        <end position="423"/>
    </location>
</feature>
<name>A0A8S2AAQ8_ARAAE</name>
<accession>A0A8S2AAQ8</accession>
<sequence>MSQKPKHISLVMASLVTLYLLATLLSSAESKTYWGDVAALKDLKNSVDAKSMRPGSCLSTWDFSVDPCDSVFSDTFTCGLHCVSGRVTELSFDQAGYSGSLSSFSFNLPYLQTLDLTGNYFSGPIPDSLSNLTHLTRLALSANSFSGSIPDSLGSLSLLEELLLDSNRLDGSVPVSFNGLSNLKRLEIQVNNISGEFPDLSSLKNLYYLDASDNRISGRIPSSLPESLVQISMRNNLIHGTIPQSFKLFNSLQVIDLTHNKLSGSIPSFIFTHQSLQQLTLSFNGFTSLDSPYYSPLSLPSELISIDLSNNRIQGMLPLFLGLLPKLSALSLENNNFFGMIPTQYVWKTVSSGSDFAGFQRLLLGGNFLFGVVPGPLMALKPGSTNLQLAGNCFSWCPATLFFCQGQEQRSPTECRKFSRLIP</sequence>
<evidence type="ECO:0000256" key="3">
    <source>
        <dbReference type="ARBA" id="ARBA00022614"/>
    </source>
</evidence>
<dbReference type="GO" id="GO:0016020">
    <property type="term" value="C:membrane"/>
    <property type="evidence" value="ECO:0007669"/>
    <property type="project" value="UniProtKB-SubCell"/>
</dbReference>
<dbReference type="Pfam" id="PF13855">
    <property type="entry name" value="LRR_8"/>
    <property type="match status" value="1"/>
</dbReference>
<gene>
    <name evidence="12" type="ORF">AARE701A_LOCUS12007</name>
</gene>
<keyword evidence="7" id="KW-1133">Transmembrane helix</keyword>
<evidence type="ECO:0000256" key="6">
    <source>
        <dbReference type="ARBA" id="ARBA00022737"/>
    </source>
</evidence>
<evidence type="ECO:0000313" key="13">
    <source>
        <dbReference type="Proteomes" id="UP000682877"/>
    </source>
</evidence>
<proteinExistence type="inferred from homology"/>
<evidence type="ECO:0000313" key="12">
    <source>
        <dbReference type="EMBL" id="CAE6067328.1"/>
    </source>
</evidence>
<evidence type="ECO:0000256" key="8">
    <source>
        <dbReference type="ARBA" id="ARBA00023136"/>
    </source>
</evidence>
<keyword evidence="3" id="KW-0433">Leucine-rich repeat</keyword>
<dbReference type="AlphaFoldDB" id="A0A8S2AAQ8"/>
<feature type="signal peptide" evidence="11">
    <location>
        <begin position="1"/>
        <end position="30"/>
    </location>
</feature>
<dbReference type="InterPro" id="IPR032675">
    <property type="entry name" value="LRR_dom_sf"/>
</dbReference>
<dbReference type="InterPro" id="IPR053213">
    <property type="entry name" value="RLP29"/>
</dbReference>
<evidence type="ECO:0000256" key="9">
    <source>
        <dbReference type="ARBA" id="ARBA00023170"/>
    </source>
</evidence>
<keyword evidence="4" id="KW-0812">Transmembrane</keyword>
<keyword evidence="9" id="KW-0675">Receptor</keyword>
<reference evidence="12" key="1">
    <citation type="submission" date="2021-01" db="EMBL/GenBank/DDBJ databases">
        <authorList>
            <person name="Bezrukov I."/>
        </authorList>
    </citation>
    <scope>NUCLEOTIDE SEQUENCE</scope>
</reference>
<dbReference type="PANTHER" id="PTHR48009:SF7">
    <property type="entry name" value="LEUCINE-RICH REPEAT (LRR) FAMILY PROTEIN"/>
    <property type="match status" value="1"/>
</dbReference>
<dbReference type="Pfam" id="PF00560">
    <property type="entry name" value="LRR_1"/>
    <property type="match status" value="3"/>
</dbReference>
<keyword evidence="6" id="KW-0677">Repeat</keyword>
<comment type="subcellular location">
    <subcellularLocation>
        <location evidence="1">Membrane</location>
        <topology evidence="1">Single-pass type I membrane protein</topology>
    </subcellularLocation>
</comment>
<evidence type="ECO:0000256" key="5">
    <source>
        <dbReference type="ARBA" id="ARBA00022729"/>
    </source>
</evidence>
<evidence type="ECO:0000256" key="1">
    <source>
        <dbReference type="ARBA" id="ARBA00004479"/>
    </source>
</evidence>
<dbReference type="Proteomes" id="UP000682877">
    <property type="component" value="Chromosome 5"/>
</dbReference>
<dbReference type="InterPro" id="IPR001611">
    <property type="entry name" value="Leu-rich_rpt"/>
</dbReference>
<evidence type="ECO:0000256" key="7">
    <source>
        <dbReference type="ARBA" id="ARBA00022989"/>
    </source>
</evidence>
<evidence type="ECO:0000256" key="2">
    <source>
        <dbReference type="ARBA" id="ARBA00009592"/>
    </source>
</evidence>
<organism evidence="12 13">
    <name type="scientific">Arabidopsis arenosa</name>
    <name type="common">Sand rock-cress</name>
    <name type="synonym">Cardaminopsis arenosa</name>
    <dbReference type="NCBI Taxonomy" id="38785"/>
    <lineage>
        <taxon>Eukaryota</taxon>
        <taxon>Viridiplantae</taxon>
        <taxon>Streptophyta</taxon>
        <taxon>Embryophyta</taxon>
        <taxon>Tracheophyta</taxon>
        <taxon>Spermatophyta</taxon>
        <taxon>Magnoliopsida</taxon>
        <taxon>eudicotyledons</taxon>
        <taxon>Gunneridae</taxon>
        <taxon>Pentapetalae</taxon>
        <taxon>rosids</taxon>
        <taxon>malvids</taxon>
        <taxon>Brassicales</taxon>
        <taxon>Brassicaceae</taxon>
        <taxon>Camelineae</taxon>
        <taxon>Arabidopsis</taxon>
    </lineage>
</organism>
<dbReference type="EMBL" id="LR999455">
    <property type="protein sequence ID" value="CAE6067328.1"/>
    <property type="molecule type" value="Genomic_DNA"/>
</dbReference>
<dbReference type="FunFam" id="3.80.10.10:FF:000400">
    <property type="entry name" value="Nuclear pore complex protein NUP107"/>
    <property type="match status" value="1"/>
</dbReference>
<dbReference type="SUPFAM" id="SSF52058">
    <property type="entry name" value="L domain-like"/>
    <property type="match status" value="1"/>
</dbReference>
<dbReference type="Gene3D" id="3.80.10.10">
    <property type="entry name" value="Ribonuclease Inhibitor"/>
    <property type="match status" value="3"/>
</dbReference>
<keyword evidence="10" id="KW-0325">Glycoprotein</keyword>
<keyword evidence="8" id="KW-0472">Membrane</keyword>
<keyword evidence="5 11" id="KW-0732">Signal</keyword>
<dbReference type="FunFam" id="3.80.10.10:FF:000041">
    <property type="entry name" value="LRR receptor-like serine/threonine-protein kinase ERECTA"/>
    <property type="match status" value="1"/>
</dbReference>
<evidence type="ECO:0008006" key="14">
    <source>
        <dbReference type="Google" id="ProtNLM"/>
    </source>
</evidence>
<dbReference type="PANTHER" id="PTHR48009">
    <property type="entry name" value="LEUCINE-RICH REPEAT (LRR) FAMILY PROTEIN"/>
    <property type="match status" value="1"/>
</dbReference>
<keyword evidence="13" id="KW-1185">Reference proteome</keyword>
<protein>
    <recommendedName>
        <fullName evidence="14">Leucine-rich repeat-containing N-terminal plant-type domain-containing protein</fullName>
    </recommendedName>
</protein>
<evidence type="ECO:0000256" key="4">
    <source>
        <dbReference type="ARBA" id="ARBA00022692"/>
    </source>
</evidence>